<feature type="region of interest" description="Disordered" evidence="1">
    <location>
        <begin position="406"/>
        <end position="499"/>
    </location>
</feature>
<dbReference type="PROSITE" id="PS50179">
    <property type="entry name" value="VHS"/>
    <property type="match status" value="1"/>
</dbReference>
<reference evidence="3" key="1">
    <citation type="submission" date="2023-06" db="EMBL/GenBank/DDBJ databases">
        <authorList>
            <consortium name="Lawrence Berkeley National Laboratory"/>
            <person name="Ahrendt S."/>
            <person name="Sahu N."/>
            <person name="Indic B."/>
            <person name="Wong-Bajracharya J."/>
            <person name="Merenyi Z."/>
            <person name="Ke H.-M."/>
            <person name="Monk M."/>
            <person name="Kocsube S."/>
            <person name="Drula E."/>
            <person name="Lipzen A."/>
            <person name="Balint B."/>
            <person name="Henrissat B."/>
            <person name="Andreopoulos B."/>
            <person name="Martin F.M."/>
            <person name="Harder C.B."/>
            <person name="Rigling D."/>
            <person name="Ford K.L."/>
            <person name="Foster G.D."/>
            <person name="Pangilinan J."/>
            <person name="Papanicolaou A."/>
            <person name="Barry K."/>
            <person name="LaButti K."/>
            <person name="Viragh M."/>
            <person name="Koriabine M."/>
            <person name="Yan M."/>
            <person name="Riley R."/>
            <person name="Champramary S."/>
            <person name="Plett K.L."/>
            <person name="Tsai I.J."/>
            <person name="Slot J."/>
            <person name="Sipos G."/>
            <person name="Plett J."/>
            <person name="Nagy L.G."/>
            <person name="Grigoriev I.V."/>
        </authorList>
    </citation>
    <scope>NUCLEOTIDE SEQUENCE</scope>
    <source>
        <strain evidence="3">ICMP 16352</strain>
    </source>
</reference>
<feature type="compositionally biased region" description="Basic and acidic residues" evidence="1">
    <location>
        <begin position="207"/>
        <end position="234"/>
    </location>
</feature>
<evidence type="ECO:0000313" key="4">
    <source>
        <dbReference type="Proteomes" id="UP001175227"/>
    </source>
</evidence>
<keyword evidence="4" id="KW-1185">Reference proteome</keyword>
<dbReference type="SMART" id="SM00288">
    <property type="entry name" value="VHS"/>
    <property type="match status" value="1"/>
</dbReference>
<dbReference type="GO" id="GO:0030479">
    <property type="term" value="C:actin cortical patch"/>
    <property type="evidence" value="ECO:0007669"/>
    <property type="project" value="TreeGrafter"/>
</dbReference>
<dbReference type="GO" id="GO:0035091">
    <property type="term" value="F:phosphatidylinositol binding"/>
    <property type="evidence" value="ECO:0007669"/>
    <property type="project" value="InterPro"/>
</dbReference>
<proteinExistence type="predicted"/>
<dbReference type="SUPFAM" id="SSF89009">
    <property type="entry name" value="GAT-like domain"/>
    <property type="match status" value="1"/>
</dbReference>
<dbReference type="InterPro" id="IPR038425">
    <property type="entry name" value="GAT_sf"/>
</dbReference>
<dbReference type="InterPro" id="IPR008942">
    <property type="entry name" value="ENTH_VHS"/>
</dbReference>
<dbReference type="SUPFAM" id="SSF48464">
    <property type="entry name" value="ENTH/VHS domain"/>
    <property type="match status" value="1"/>
</dbReference>
<protein>
    <recommendedName>
        <fullName evidence="2">VHS domain-containing protein</fullName>
    </recommendedName>
</protein>
<organism evidence="3 4">
    <name type="scientific">Armillaria novae-zelandiae</name>
    <dbReference type="NCBI Taxonomy" id="153914"/>
    <lineage>
        <taxon>Eukaryota</taxon>
        <taxon>Fungi</taxon>
        <taxon>Dikarya</taxon>
        <taxon>Basidiomycota</taxon>
        <taxon>Agaricomycotina</taxon>
        <taxon>Agaricomycetes</taxon>
        <taxon>Agaricomycetidae</taxon>
        <taxon>Agaricales</taxon>
        <taxon>Marasmiineae</taxon>
        <taxon>Physalacriaceae</taxon>
        <taxon>Armillaria</taxon>
    </lineage>
</organism>
<gene>
    <name evidence="3" type="ORF">IW261DRAFT_1090540</name>
</gene>
<dbReference type="GO" id="GO:0006897">
    <property type="term" value="P:endocytosis"/>
    <property type="evidence" value="ECO:0007669"/>
    <property type="project" value="InterPro"/>
</dbReference>
<dbReference type="InterPro" id="IPR002014">
    <property type="entry name" value="VHS_dom"/>
</dbReference>
<dbReference type="InterPro" id="IPR045007">
    <property type="entry name" value="LSB5"/>
</dbReference>
<feature type="domain" description="VHS" evidence="2">
    <location>
        <begin position="66"/>
        <end position="196"/>
    </location>
</feature>
<dbReference type="InterPro" id="IPR044103">
    <property type="entry name" value="GAT_LSB5"/>
</dbReference>
<comment type="caution">
    <text evidence="3">The sequence shown here is derived from an EMBL/GenBank/DDBJ whole genome shotgun (WGS) entry which is preliminary data.</text>
</comment>
<dbReference type="PANTHER" id="PTHR47789:SF1">
    <property type="entry name" value="LAS SEVENTEEN-BINDING PROTEIN 5"/>
    <property type="match status" value="1"/>
</dbReference>
<sequence length="499" mass="56049">MTFTSDHSLLGRLYYLNSWSLRTSSRLEKRVSLCASSAEMSAIKFAREAFGREKPHSSITDWVEILTASTIAEEAYDGIPELVDAINLQPNAGPTEASRAIRKKLKHGSPHQQYRALVILKALVENCGDKFKTSFADGQLTDALKHLASDSYADKRVKKKLVLVLKSWHEQFQSDPSMSMFSNLYSQTVRDRPHVTDIYLDPEVQQRKVEEAKRKAQEKAEAKERQKLEEEKRKQEKRKKNQPKPKRAPFDFEKERPKVLASIVDASQASSNLVNAITLVNRETDSLQTNERVQECLSKAKLARKQIVRYIQLVENEELIGTLIETNERVINALETYDNVLNAPVKKADDNTDSLSAPLAKIHLTGESEVVKLQEKQRAAVERAKYRNDSGTYADLQDINFGSIGVSSTDLQPPLRPSTLTTYSDDSNEARGSLSDFSDYESSDEETHNTSPATWRRAQQVGGDDSDSQKLGIRSANREEGGSNVALVDVEDPFAGPFR</sequence>
<dbReference type="GO" id="GO:0051666">
    <property type="term" value="P:actin cortical patch localization"/>
    <property type="evidence" value="ECO:0007669"/>
    <property type="project" value="TreeGrafter"/>
</dbReference>
<name>A0AA39PCG5_9AGAR</name>
<dbReference type="GO" id="GO:0007034">
    <property type="term" value="P:vacuolar transport"/>
    <property type="evidence" value="ECO:0007669"/>
    <property type="project" value="UniProtKB-ARBA"/>
</dbReference>
<dbReference type="Proteomes" id="UP001175227">
    <property type="component" value="Unassembled WGS sequence"/>
</dbReference>
<dbReference type="Gene3D" id="1.20.58.160">
    <property type="match status" value="1"/>
</dbReference>
<accession>A0AA39PCG5</accession>
<feature type="compositionally biased region" description="Basic residues" evidence="1">
    <location>
        <begin position="235"/>
        <end position="247"/>
    </location>
</feature>
<evidence type="ECO:0000259" key="2">
    <source>
        <dbReference type="PROSITE" id="PS50179"/>
    </source>
</evidence>
<dbReference type="Pfam" id="PF00790">
    <property type="entry name" value="VHS"/>
    <property type="match status" value="1"/>
</dbReference>
<evidence type="ECO:0000256" key="1">
    <source>
        <dbReference type="SAM" id="MobiDB-lite"/>
    </source>
</evidence>
<dbReference type="EMBL" id="JAUEPR010000008">
    <property type="protein sequence ID" value="KAK0481642.1"/>
    <property type="molecule type" value="Genomic_DNA"/>
</dbReference>
<dbReference type="Gene3D" id="1.25.40.90">
    <property type="match status" value="1"/>
</dbReference>
<feature type="region of interest" description="Disordered" evidence="1">
    <location>
        <begin position="207"/>
        <end position="252"/>
    </location>
</feature>
<dbReference type="AlphaFoldDB" id="A0AA39PCG5"/>
<evidence type="ECO:0000313" key="3">
    <source>
        <dbReference type="EMBL" id="KAK0481642.1"/>
    </source>
</evidence>
<dbReference type="GO" id="GO:0043130">
    <property type="term" value="F:ubiquitin binding"/>
    <property type="evidence" value="ECO:0007669"/>
    <property type="project" value="InterPro"/>
</dbReference>
<dbReference type="CDD" id="cd14232">
    <property type="entry name" value="GAT_LSB5"/>
    <property type="match status" value="1"/>
</dbReference>
<dbReference type="PANTHER" id="PTHR47789">
    <property type="entry name" value="LAS SEVENTEEN-BINDING PROTEIN 5"/>
    <property type="match status" value="1"/>
</dbReference>
<dbReference type="GO" id="GO:0007015">
    <property type="term" value="P:actin filament organization"/>
    <property type="evidence" value="ECO:0007669"/>
    <property type="project" value="InterPro"/>
</dbReference>
<dbReference type="CDD" id="cd16980">
    <property type="entry name" value="VHS_Lsb5"/>
    <property type="match status" value="1"/>
</dbReference>